<dbReference type="InterPro" id="IPR024079">
    <property type="entry name" value="MetalloPept_cat_dom_sf"/>
</dbReference>
<dbReference type="SUPFAM" id="SSF55486">
    <property type="entry name" value="Metalloproteases ('zincins'), catalytic domain"/>
    <property type="match status" value="1"/>
</dbReference>
<reference evidence="7 8" key="1">
    <citation type="submission" date="2020-08" db="EMBL/GenBank/DDBJ databases">
        <title>Sequencing the genomes of 1000 actinobacteria strains.</title>
        <authorList>
            <person name="Klenk H.-P."/>
        </authorList>
    </citation>
    <scope>NUCLEOTIDE SEQUENCE [LARGE SCALE GENOMIC DNA]</scope>
    <source>
        <strain evidence="7 8">DSM 105498</strain>
    </source>
</reference>
<feature type="chain" id="PRO_5030510170" description="Peptidase M10 metallopeptidase domain-containing protein" evidence="5">
    <location>
        <begin position="30"/>
        <end position="371"/>
    </location>
</feature>
<dbReference type="EMBL" id="JACHWR010000005">
    <property type="protein sequence ID" value="MBB3045196.1"/>
    <property type="molecule type" value="Genomic_DNA"/>
</dbReference>
<feature type="signal peptide" evidence="5">
    <location>
        <begin position="1"/>
        <end position="29"/>
    </location>
</feature>
<dbReference type="GO" id="GO:0008270">
    <property type="term" value="F:zinc ion binding"/>
    <property type="evidence" value="ECO:0007669"/>
    <property type="project" value="InterPro"/>
</dbReference>
<evidence type="ECO:0000313" key="8">
    <source>
        <dbReference type="Proteomes" id="UP000589626"/>
    </source>
</evidence>
<evidence type="ECO:0000256" key="1">
    <source>
        <dbReference type="ARBA" id="ARBA00022670"/>
    </source>
</evidence>
<evidence type="ECO:0000256" key="5">
    <source>
        <dbReference type="SAM" id="SignalP"/>
    </source>
</evidence>
<dbReference type="GO" id="GO:0031012">
    <property type="term" value="C:extracellular matrix"/>
    <property type="evidence" value="ECO:0007669"/>
    <property type="project" value="InterPro"/>
</dbReference>
<dbReference type="Gene3D" id="3.40.390.10">
    <property type="entry name" value="Collagenase (Catalytic Domain)"/>
    <property type="match status" value="1"/>
</dbReference>
<keyword evidence="5" id="KW-0732">Signal</keyword>
<evidence type="ECO:0000256" key="4">
    <source>
        <dbReference type="ARBA" id="ARBA00022833"/>
    </source>
</evidence>
<dbReference type="Pfam" id="PF00413">
    <property type="entry name" value="Peptidase_M10"/>
    <property type="match status" value="1"/>
</dbReference>
<dbReference type="InterPro" id="IPR001818">
    <property type="entry name" value="Pept_M10_metallopeptidase"/>
</dbReference>
<keyword evidence="3" id="KW-0378">Hydrolase</keyword>
<dbReference type="Proteomes" id="UP000589626">
    <property type="component" value="Unassembled WGS sequence"/>
</dbReference>
<evidence type="ECO:0000259" key="6">
    <source>
        <dbReference type="Pfam" id="PF00413"/>
    </source>
</evidence>
<dbReference type="GO" id="GO:0006508">
    <property type="term" value="P:proteolysis"/>
    <property type="evidence" value="ECO:0007669"/>
    <property type="project" value="UniProtKB-KW"/>
</dbReference>
<keyword evidence="4" id="KW-0862">Zinc</keyword>
<proteinExistence type="predicted"/>
<feature type="domain" description="Peptidase M10 metallopeptidase" evidence="6">
    <location>
        <begin position="266"/>
        <end position="334"/>
    </location>
</feature>
<dbReference type="GO" id="GO:0004222">
    <property type="term" value="F:metalloendopeptidase activity"/>
    <property type="evidence" value="ECO:0007669"/>
    <property type="project" value="InterPro"/>
</dbReference>
<accession>A0A7W4Z4S3</accession>
<keyword evidence="1" id="KW-0645">Protease</keyword>
<keyword evidence="2" id="KW-0479">Metal-binding</keyword>
<evidence type="ECO:0000313" key="7">
    <source>
        <dbReference type="EMBL" id="MBB3045196.1"/>
    </source>
</evidence>
<sequence>MTRLRVAPLACLLLLATSLIALPVGTAGAAGPDPLQRAGQKVRWHHTTYSDADDVRLTAKGKVRGGKRSLQLQAKFPGGWRTFARGHSKKSGRFQVTGTLKWYGTHRVRLHAGGRHAFNRATKVHVRPSWEPRGKAKFHGFTKTRGHRYLFNPCQVIRYQVNDAEVGPTGRELAKQAMEQVAWATGIKVKYAGTTKVVPFRHKRTKLRKGVDLVIAWAREDRIKQFRGTTVGGLGGPLWGRAAIARKGHRKVWLTQSAGVTLNTDQWSNGTQYPAWDGPAFTVGQVLLHEIGHAFGLRHVKKHPDQLMYPSNGLPDPDGVFRARYSRGDLAGMQQSGLAAGCVRKAYWRSRTARVAPAPIPEPMPVTTPRG</sequence>
<gene>
    <name evidence="7" type="ORF">FHU40_005049</name>
</gene>
<dbReference type="AlphaFoldDB" id="A0A7W4Z4S3"/>
<evidence type="ECO:0000256" key="2">
    <source>
        <dbReference type="ARBA" id="ARBA00022723"/>
    </source>
</evidence>
<evidence type="ECO:0000256" key="3">
    <source>
        <dbReference type="ARBA" id="ARBA00022801"/>
    </source>
</evidence>
<dbReference type="RefSeq" id="WP_183595196.1">
    <property type="nucleotide sequence ID" value="NZ_JACHWR010000005.1"/>
</dbReference>
<name>A0A7W4Z4S3_9ACTN</name>
<comment type="caution">
    <text evidence="7">The sequence shown here is derived from an EMBL/GenBank/DDBJ whole genome shotgun (WGS) entry which is preliminary data.</text>
</comment>
<organism evidence="7 8">
    <name type="scientific">Nocardioides soli</name>
    <dbReference type="NCBI Taxonomy" id="1036020"/>
    <lineage>
        <taxon>Bacteria</taxon>
        <taxon>Bacillati</taxon>
        <taxon>Actinomycetota</taxon>
        <taxon>Actinomycetes</taxon>
        <taxon>Propionibacteriales</taxon>
        <taxon>Nocardioidaceae</taxon>
        <taxon>Nocardioides</taxon>
    </lineage>
</organism>
<protein>
    <recommendedName>
        <fullName evidence="6">Peptidase M10 metallopeptidase domain-containing protein</fullName>
    </recommendedName>
</protein>
<keyword evidence="8" id="KW-1185">Reference proteome</keyword>